<organism evidence="1 2">
    <name type="scientific">Capsulimonas corticalis</name>
    <dbReference type="NCBI Taxonomy" id="2219043"/>
    <lineage>
        <taxon>Bacteria</taxon>
        <taxon>Bacillati</taxon>
        <taxon>Armatimonadota</taxon>
        <taxon>Armatimonadia</taxon>
        <taxon>Capsulimonadales</taxon>
        <taxon>Capsulimonadaceae</taxon>
        <taxon>Capsulimonas</taxon>
    </lineage>
</organism>
<dbReference type="Gene3D" id="3.40.630.30">
    <property type="match status" value="1"/>
</dbReference>
<dbReference type="KEGG" id="ccot:CCAX7_20910"/>
<dbReference type="EMBL" id="AP025739">
    <property type="protein sequence ID" value="BDI30040.1"/>
    <property type="molecule type" value="Genomic_DNA"/>
</dbReference>
<reference evidence="1 2" key="1">
    <citation type="journal article" date="2019" name="Int. J. Syst. Evol. Microbiol.">
        <title>Capsulimonas corticalis gen. nov., sp. nov., an aerobic capsulated bacterium, of a novel bacterial order, Capsulimonadales ord. nov., of the class Armatimonadia of the phylum Armatimonadetes.</title>
        <authorList>
            <person name="Li J."/>
            <person name="Kudo C."/>
            <person name="Tonouchi A."/>
        </authorList>
    </citation>
    <scope>NUCLEOTIDE SEQUENCE [LARGE SCALE GENOMIC DNA]</scope>
    <source>
        <strain evidence="1 2">AX-7</strain>
    </source>
</reference>
<keyword evidence="2" id="KW-1185">Reference proteome</keyword>
<gene>
    <name evidence="1" type="ORF">CCAX7_20910</name>
</gene>
<dbReference type="PROSITE" id="PS51186">
    <property type="entry name" value="GNAT"/>
    <property type="match status" value="1"/>
</dbReference>
<dbReference type="AlphaFoldDB" id="A0A402D2D8"/>
<dbReference type="CDD" id="cd04301">
    <property type="entry name" value="NAT_SF"/>
    <property type="match status" value="1"/>
</dbReference>
<dbReference type="Pfam" id="PF00583">
    <property type="entry name" value="Acetyltransf_1"/>
    <property type="match status" value="1"/>
</dbReference>
<dbReference type="Proteomes" id="UP000287394">
    <property type="component" value="Chromosome"/>
</dbReference>
<dbReference type="SUPFAM" id="SSF55729">
    <property type="entry name" value="Acyl-CoA N-acyltransferases (Nat)"/>
    <property type="match status" value="1"/>
</dbReference>
<dbReference type="RefSeq" id="WP_174721493.1">
    <property type="nucleotide sequence ID" value="NZ_AP025739.1"/>
</dbReference>
<sequence>MNIQVVPAAYTMKPVLRRLLELYEYDASEFDHRDLDAQGLYGYRYLDHYWTEEGRYAFFIRVSDALAGFALVRTLDSPPGPAVYSMAEFFVLRKYRRAGVGRAAARQLFDRFHGRWSVSQEANNLPAQQFWKRVIGEYSHGAYEESRADTGPLLLFDSSEISGQAE</sequence>
<dbReference type="GO" id="GO:0016747">
    <property type="term" value="F:acyltransferase activity, transferring groups other than amino-acyl groups"/>
    <property type="evidence" value="ECO:0007669"/>
    <property type="project" value="InterPro"/>
</dbReference>
<dbReference type="InterPro" id="IPR016181">
    <property type="entry name" value="Acyl_CoA_acyltransferase"/>
</dbReference>
<evidence type="ECO:0000313" key="2">
    <source>
        <dbReference type="Proteomes" id="UP000287394"/>
    </source>
</evidence>
<evidence type="ECO:0000313" key="1">
    <source>
        <dbReference type="EMBL" id="BDI30040.1"/>
    </source>
</evidence>
<proteinExistence type="predicted"/>
<accession>A0A402D2D8</accession>
<protein>
    <submittedName>
        <fullName evidence="1">Uncharacterized protein</fullName>
    </submittedName>
</protein>
<name>A0A402D2D8_9BACT</name>
<dbReference type="InterPro" id="IPR000182">
    <property type="entry name" value="GNAT_dom"/>
</dbReference>